<keyword evidence="5" id="KW-1185">Reference proteome</keyword>
<feature type="transmembrane region" description="Helical" evidence="2">
    <location>
        <begin position="54"/>
        <end position="78"/>
    </location>
</feature>
<feature type="region of interest" description="Disordered" evidence="1">
    <location>
        <begin position="98"/>
        <end position="161"/>
    </location>
</feature>
<dbReference type="EMBL" id="JARKIF010000007">
    <property type="protein sequence ID" value="KAJ7634425.1"/>
    <property type="molecule type" value="Genomic_DNA"/>
</dbReference>
<dbReference type="EMBL" id="JARKIF010000032">
    <property type="protein sequence ID" value="KAJ7611854.1"/>
    <property type="molecule type" value="Genomic_DNA"/>
</dbReference>
<evidence type="ECO:0000313" key="4">
    <source>
        <dbReference type="EMBL" id="KAJ7634425.1"/>
    </source>
</evidence>
<feature type="compositionally biased region" description="Low complexity" evidence="1">
    <location>
        <begin position="135"/>
        <end position="161"/>
    </location>
</feature>
<proteinExistence type="predicted"/>
<evidence type="ECO:0000256" key="1">
    <source>
        <dbReference type="SAM" id="MobiDB-lite"/>
    </source>
</evidence>
<reference evidence="4" key="1">
    <citation type="submission" date="2023-03" db="EMBL/GenBank/DDBJ databases">
        <title>Massive genome expansion in bonnet fungi (Mycena s.s.) driven by repeated elements and novel gene families across ecological guilds.</title>
        <authorList>
            <consortium name="Lawrence Berkeley National Laboratory"/>
            <person name="Harder C.B."/>
            <person name="Miyauchi S."/>
            <person name="Viragh M."/>
            <person name="Kuo A."/>
            <person name="Thoen E."/>
            <person name="Andreopoulos B."/>
            <person name="Lu D."/>
            <person name="Skrede I."/>
            <person name="Drula E."/>
            <person name="Henrissat B."/>
            <person name="Morin E."/>
            <person name="Kohler A."/>
            <person name="Barry K."/>
            <person name="LaButti K."/>
            <person name="Morin E."/>
            <person name="Salamov A."/>
            <person name="Lipzen A."/>
            <person name="Mereny Z."/>
            <person name="Hegedus B."/>
            <person name="Baldrian P."/>
            <person name="Stursova M."/>
            <person name="Weitz H."/>
            <person name="Taylor A."/>
            <person name="Grigoriev I.V."/>
            <person name="Nagy L.G."/>
            <person name="Martin F."/>
            <person name="Kauserud H."/>
        </authorList>
    </citation>
    <scope>NUCLEOTIDE SEQUENCE</scope>
    <source>
        <strain evidence="4">9284</strain>
    </source>
</reference>
<feature type="compositionally biased region" description="Low complexity" evidence="1">
    <location>
        <begin position="28"/>
        <end position="44"/>
    </location>
</feature>
<accession>A0AAD7BZZ4</accession>
<evidence type="ECO:0000313" key="3">
    <source>
        <dbReference type="EMBL" id="KAJ7611854.1"/>
    </source>
</evidence>
<evidence type="ECO:0000313" key="5">
    <source>
        <dbReference type="Proteomes" id="UP001221142"/>
    </source>
</evidence>
<keyword evidence="2" id="KW-1133">Transmembrane helix</keyword>
<comment type="caution">
    <text evidence="4">The sequence shown here is derived from an EMBL/GenBank/DDBJ whole genome shotgun (WGS) entry which is preliminary data.</text>
</comment>
<dbReference type="AlphaFoldDB" id="A0AAD7BZZ4"/>
<gene>
    <name evidence="3" type="ORF">FB45DRAFT_1009645</name>
    <name evidence="4" type="ORF">FB45DRAFT_1056475</name>
</gene>
<keyword evidence="2" id="KW-0812">Transmembrane</keyword>
<evidence type="ECO:0000256" key="2">
    <source>
        <dbReference type="SAM" id="Phobius"/>
    </source>
</evidence>
<name>A0AAD7BZZ4_9AGAR</name>
<dbReference type="Proteomes" id="UP001221142">
    <property type="component" value="Unassembled WGS sequence"/>
</dbReference>
<organism evidence="4 5">
    <name type="scientific">Roridomyces roridus</name>
    <dbReference type="NCBI Taxonomy" id="1738132"/>
    <lineage>
        <taxon>Eukaryota</taxon>
        <taxon>Fungi</taxon>
        <taxon>Dikarya</taxon>
        <taxon>Basidiomycota</taxon>
        <taxon>Agaricomycotina</taxon>
        <taxon>Agaricomycetes</taxon>
        <taxon>Agaricomycetidae</taxon>
        <taxon>Agaricales</taxon>
        <taxon>Marasmiineae</taxon>
        <taxon>Mycenaceae</taxon>
        <taxon>Roridomyces</taxon>
    </lineage>
</organism>
<keyword evidence="2" id="KW-0472">Membrane</keyword>
<protein>
    <submittedName>
        <fullName evidence="4">Uncharacterized protein</fullName>
    </submittedName>
</protein>
<sequence length="211" mass="22004">MPTITPAALEPRSVALPPVASPGEHASFSHSTTHTHGPTPTVTFKSDRQHKASAGLIAGVSIGIIVFLAGLFFIRYLFVRRRARRLAATKAAGPGVMTMPADTKAPPSPPPVLPSAPDAVELGHYPPTGPRHVQSGSGSSSWSTPFSPPTASAAPGPTSSPAARQAYLAAELRAAQAQLERGGKGVNVKATKKRIRELEERQSSAWALGLE</sequence>
<feature type="region of interest" description="Disordered" evidence="1">
    <location>
        <begin position="15"/>
        <end position="46"/>
    </location>
</feature>